<keyword evidence="2" id="KW-1185">Reference proteome</keyword>
<dbReference type="EMBL" id="JADFFL010000001">
    <property type="protein sequence ID" value="MBE9660566.1"/>
    <property type="molecule type" value="Genomic_DNA"/>
</dbReference>
<gene>
    <name evidence="1" type="ORF">IRJ16_01600</name>
</gene>
<sequence length="60" mass="6622">MPNFVELIAAPLGQEVVINIDYIALIKPEGDLTNLYFAHGPYAKISVQGTFEEIKALICE</sequence>
<comment type="caution">
    <text evidence="1">The sequence shown here is derived from an EMBL/GenBank/DDBJ whole genome shotgun (WGS) entry which is preliminary data.</text>
</comment>
<protein>
    <submittedName>
        <fullName evidence="1">Uncharacterized protein</fullName>
    </submittedName>
</protein>
<dbReference type="RefSeq" id="WP_194109761.1">
    <property type="nucleotide sequence ID" value="NZ_JADFFL010000001.1"/>
</dbReference>
<proteinExistence type="predicted"/>
<evidence type="ECO:0000313" key="1">
    <source>
        <dbReference type="EMBL" id="MBE9660566.1"/>
    </source>
</evidence>
<dbReference type="AlphaFoldDB" id="A0A929KS94"/>
<dbReference type="Proteomes" id="UP000622475">
    <property type="component" value="Unassembled WGS sequence"/>
</dbReference>
<name>A0A929KS94_9SPHI</name>
<reference evidence="1" key="1">
    <citation type="submission" date="2020-10" db="EMBL/GenBank/DDBJ databases">
        <title>Mucilaginibacter mali sp. nov., isolated from rhizosphere soil of apple orchard.</title>
        <authorList>
            <person name="Lee J.-S."/>
            <person name="Kim H.S."/>
            <person name="Kim J.-S."/>
        </authorList>
    </citation>
    <scope>NUCLEOTIDE SEQUENCE</scope>
    <source>
        <strain evidence="1">KCTC 22746</strain>
    </source>
</reference>
<organism evidence="1 2">
    <name type="scientific">Mucilaginibacter myungsuensis</name>
    <dbReference type="NCBI Taxonomy" id="649104"/>
    <lineage>
        <taxon>Bacteria</taxon>
        <taxon>Pseudomonadati</taxon>
        <taxon>Bacteroidota</taxon>
        <taxon>Sphingobacteriia</taxon>
        <taxon>Sphingobacteriales</taxon>
        <taxon>Sphingobacteriaceae</taxon>
        <taxon>Mucilaginibacter</taxon>
    </lineage>
</organism>
<evidence type="ECO:0000313" key="2">
    <source>
        <dbReference type="Proteomes" id="UP000622475"/>
    </source>
</evidence>
<accession>A0A929KS94</accession>